<organism evidence="2 3">
    <name type="scientific">Armillaria luteobubalina</name>
    <dbReference type="NCBI Taxonomy" id="153913"/>
    <lineage>
        <taxon>Eukaryota</taxon>
        <taxon>Fungi</taxon>
        <taxon>Dikarya</taxon>
        <taxon>Basidiomycota</taxon>
        <taxon>Agaricomycotina</taxon>
        <taxon>Agaricomycetes</taxon>
        <taxon>Agaricomycetidae</taxon>
        <taxon>Agaricales</taxon>
        <taxon>Marasmiineae</taxon>
        <taxon>Physalacriaceae</taxon>
        <taxon>Armillaria</taxon>
    </lineage>
</organism>
<feature type="domain" description="Helitron helicase-like" evidence="1">
    <location>
        <begin position="169"/>
        <end position="351"/>
    </location>
</feature>
<dbReference type="Proteomes" id="UP001175228">
    <property type="component" value="Unassembled WGS sequence"/>
</dbReference>
<proteinExistence type="predicted"/>
<gene>
    <name evidence="2" type="ORF">EDD18DRAFT_704606</name>
</gene>
<dbReference type="Pfam" id="PF14214">
    <property type="entry name" value="Helitron_like_N"/>
    <property type="match status" value="1"/>
</dbReference>
<dbReference type="AlphaFoldDB" id="A0AA39UMV7"/>
<evidence type="ECO:0000259" key="1">
    <source>
        <dbReference type="Pfam" id="PF14214"/>
    </source>
</evidence>
<accession>A0AA39UMV7</accession>
<sequence length="360" mass="40123">MEITSVARVCHEMEVLAGEDTGYVPESNDEDDVAFEDLYLNVDDINLTGDDGSSCNIEGDITSEDIILHANGMVDANGNEILDEDLQEHALANEASPPLLSEVTEEHFRVKRGGSRFVSEYARMSDTGLRTDGGPSNPNHLLGAFPVLFPYGIGGFETARRIDVPYEVHARWAMLYADRRFRKDLHFVFQVFGVMQKRNICRSAVLQMGTQSYQRHQPLISTIKPKDLFHAAVEETRKTPFTNPAVQSLRSELIAVRSKVLGTDESRRTLRSKIWSTTVLFNPPNLWITINPNDTHDPITQVLAGERIDLDTFVAQSGPSATVRAKTVAEDPFASAKFFHILIEIIFESLFGITSRKGPG</sequence>
<reference evidence="2" key="1">
    <citation type="submission" date="2023-06" db="EMBL/GenBank/DDBJ databases">
        <authorList>
            <consortium name="Lawrence Berkeley National Laboratory"/>
            <person name="Ahrendt S."/>
            <person name="Sahu N."/>
            <person name="Indic B."/>
            <person name="Wong-Bajracharya J."/>
            <person name="Merenyi Z."/>
            <person name="Ke H.-M."/>
            <person name="Monk M."/>
            <person name="Kocsube S."/>
            <person name="Drula E."/>
            <person name="Lipzen A."/>
            <person name="Balint B."/>
            <person name="Henrissat B."/>
            <person name="Andreopoulos B."/>
            <person name="Martin F.M."/>
            <person name="Harder C.B."/>
            <person name="Rigling D."/>
            <person name="Ford K.L."/>
            <person name="Foster G.D."/>
            <person name="Pangilinan J."/>
            <person name="Papanicolaou A."/>
            <person name="Barry K."/>
            <person name="LaButti K."/>
            <person name="Viragh M."/>
            <person name="Koriabine M."/>
            <person name="Yan M."/>
            <person name="Riley R."/>
            <person name="Champramary S."/>
            <person name="Plett K.L."/>
            <person name="Tsai I.J."/>
            <person name="Slot J."/>
            <person name="Sipos G."/>
            <person name="Plett J."/>
            <person name="Nagy L.G."/>
            <person name="Grigoriev I.V."/>
        </authorList>
    </citation>
    <scope>NUCLEOTIDE SEQUENCE</scope>
    <source>
        <strain evidence="2">HWK02</strain>
    </source>
</reference>
<evidence type="ECO:0000313" key="3">
    <source>
        <dbReference type="Proteomes" id="UP001175228"/>
    </source>
</evidence>
<dbReference type="InterPro" id="IPR025476">
    <property type="entry name" value="Helitron_helicase-like"/>
</dbReference>
<dbReference type="EMBL" id="JAUEPU010000052">
    <property type="protein sequence ID" value="KAK0485295.1"/>
    <property type="molecule type" value="Genomic_DNA"/>
</dbReference>
<name>A0AA39UMV7_9AGAR</name>
<evidence type="ECO:0000313" key="2">
    <source>
        <dbReference type="EMBL" id="KAK0485295.1"/>
    </source>
</evidence>
<comment type="caution">
    <text evidence="2">The sequence shown here is derived from an EMBL/GenBank/DDBJ whole genome shotgun (WGS) entry which is preliminary data.</text>
</comment>
<keyword evidence="3" id="KW-1185">Reference proteome</keyword>
<protein>
    <recommendedName>
        <fullName evidence="1">Helitron helicase-like domain-containing protein</fullName>
    </recommendedName>
</protein>